<feature type="region of interest" description="Disordered" evidence="2">
    <location>
        <begin position="1866"/>
        <end position="1885"/>
    </location>
</feature>
<feature type="compositionally biased region" description="Low complexity" evidence="2">
    <location>
        <begin position="2593"/>
        <end position="2605"/>
    </location>
</feature>
<proteinExistence type="inferred from homology"/>
<feature type="region of interest" description="Disordered" evidence="2">
    <location>
        <begin position="425"/>
        <end position="469"/>
    </location>
</feature>
<accession>A0AA85B317</accession>
<keyword evidence="1" id="KW-0863">Zinc-finger</keyword>
<evidence type="ECO:0000256" key="1">
    <source>
        <dbReference type="PROSITE-ProRule" id="PRU01388"/>
    </source>
</evidence>
<dbReference type="GO" id="GO:0008270">
    <property type="term" value="F:zinc ion binding"/>
    <property type="evidence" value="ECO:0007669"/>
    <property type="project" value="UniProtKB-KW"/>
</dbReference>
<dbReference type="PROSITE" id="PS52043">
    <property type="entry name" value="UBR4_E3"/>
    <property type="match status" value="1"/>
</dbReference>
<feature type="compositionally biased region" description="Low complexity" evidence="2">
    <location>
        <begin position="1866"/>
        <end position="1876"/>
    </location>
</feature>
<feature type="compositionally biased region" description="Basic and acidic residues" evidence="2">
    <location>
        <begin position="443"/>
        <end position="458"/>
    </location>
</feature>
<feature type="compositionally biased region" description="Low complexity" evidence="2">
    <location>
        <begin position="1547"/>
        <end position="1576"/>
    </location>
</feature>
<dbReference type="Pfam" id="PF13764">
    <property type="entry name" value="E3_UbLigase_R4"/>
    <property type="match status" value="2"/>
</dbReference>
<dbReference type="Proteomes" id="UP000050791">
    <property type="component" value="Unassembled WGS sequence"/>
</dbReference>
<comment type="similarity">
    <text evidence="1">Belongs to the UBR4 family.</text>
</comment>
<feature type="region of interest" description="Disordered" evidence="2">
    <location>
        <begin position="3387"/>
        <end position="3418"/>
    </location>
</feature>
<reference evidence="5" key="1">
    <citation type="submission" date="2023-11" db="UniProtKB">
        <authorList>
            <consortium name="WormBaseParasite"/>
        </authorList>
    </citation>
    <scope>IDENTIFICATION</scope>
</reference>
<feature type="compositionally biased region" description="Low complexity" evidence="2">
    <location>
        <begin position="44"/>
        <end position="64"/>
    </location>
</feature>
<name>A0AA85B317_9TREM</name>
<feature type="compositionally biased region" description="Polar residues" evidence="2">
    <location>
        <begin position="1496"/>
        <end position="1546"/>
    </location>
</feature>
<evidence type="ECO:0000259" key="3">
    <source>
        <dbReference type="Pfam" id="PF13764"/>
    </source>
</evidence>
<feature type="region of interest" description="Disordered" evidence="2">
    <location>
        <begin position="192"/>
        <end position="278"/>
    </location>
</feature>
<dbReference type="PANTHER" id="PTHR21725">
    <property type="entry name" value="E3 UBIQUITIN-PROTEIN LIGASE UBR4"/>
    <property type="match status" value="1"/>
</dbReference>
<feature type="domain" description="E3 ubiquitin ligase UBR4 C-terminal" evidence="3">
    <location>
        <begin position="3421"/>
        <end position="3675"/>
    </location>
</feature>
<feature type="region of interest" description="Disordered" evidence="2">
    <location>
        <begin position="2577"/>
        <end position="2607"/>
    </location>
</feature>
<feature type="compositionally biased region" description="Low complexity" evidence="2">
    <location>
        <begin position="3387"/>
        <end position="3414"/>
    </location>
</feature>
<dbReference type="InterPro" id="IPR025704">
    <property type="entry name" value="E3_Ub_ligase_UBR4_C"/>
</dbReference>
<feature type="domain" description="E3 ubiquitin ligase UBR4 C-terminal" evidence="3">
    <location>
        <begin position="2881"/>
        <end position="3391"/>
    </location>
</feature>
<feature type="region of interest" description="Disordered" evidence="2">
    <location>
        <begin position="1496"/>
        <end position="1576"/>
    </location>
</feature>
<dbReference type="InterPro" id="IPR045189">
    <property type="entry name" value="UBR4-like"/>
</dbReference>
<dbReference type="WBParaSite" id="SMTH1_28570.1">
    <property type="protein sequence ID" value="SMTH1_28570.1"/>
    <property type="gene ID" value="SMTH1_28570"/>
</dbReference>
<feature type="compositionally biased region" description="Low complexity" evidence="2">
    <location>
        <begin position="484"/>
        <end position="500"/>
    </location>
</feature>
<dbReference type="PANTHER" id="PTHR21725:SF1">
    <property type="entry name" value="E3 UBIQUITIN-PROTEIN LIGASE UBR4"/>
    <property type="match status" value="1"/>
</dbReference>
<feature type="region of interest" description="Disordered" evidence="2">
    <location>
        <begin position="481"/>
        <end position="505"/>
    </location>
</feature>
<keyword evidence="1" id="KW-0479">Metal-binding</keyword>
<evidence type="ECO:0000256" key="2">
    <source>
        <dbReference type="SAM" id="MobiDB-lite"/>
    </source>
</evidence>
<protein>
    <recommendedName>
        <fullName evidence="3">E3 ubiquitin ligase UBR4 C-terminal domain-containing protein</fullName>
    </recommendedName>
</protein>
<feature type="compositionally biased region" description="Acidic residues" evidence="2">
    <location>
        <begin position="428"/>
        <end position="442"/>
    </location>
</feature>
<keyword evidence="1" id="KW-0862">Zinc</keyword>
<evidence type="ECO:0000313" key="4">
    <source>
        <dbReference type="Proteomes" id="UP000050791"/>
    </source>
</evidence>
<feature type="region of interest" description="Disordered" evidence="2">
    <location>
        <begin position="746"/>
        <end position="766"/>
    </location>
</feature>
<feature type="compositionally biased region" description="Polar residues" evidence="2">
    <location>
        <begin position="204"/>
        <end position="222"/>
    </location>
</feature>
<evidence type="ECO:0000313" key="5">
    <source>
        <dbReference type="WBParaSite" id="SMTH1_28570.1"/>
    </source>
</evidence>
<sequence>MALLLAQLVAESGQSIVNGQESLIDQLGINFSEYRSFLNRPQRTNQNTNTTTTASTSGTNLSVTNSLTSTTQTTVSSGIHEAQVHESYVTPSSSNLQSNTFRTMQRVPRTVTNINPSREWQRNDVMDEENIHEQTSDNIQRQETNNGEEGIDINQDLLDIEDAQEGLDMWAFSDNLEEDVLFTLALQLSLRDQGGPGTRDNVEVNDQQSGDTSCLQSVSQEVVSLPGNENADHTEQPNNEQNSSECSQLDHATSWSAEPNVSDTPERTMNSPVQESSNQPIVLASSNPCQSVVTHENDFEDNDDDDGFVTTIVAGTGVAVQEEDLSDLYTLFDNETMSSSKPCDMTFNEATHSGNPLTPTTTSNVTIRTTITTKNYGHTTNKNHDLQSISSTIMSSDDDDSAPESNILPNSYRYSRRKSSFYSKSISLDDDGVNDNEDDDGDVHDPENTCADHNDVQDTSHNPNFITDDYSKDVNHQVLDHSDNNNNLENLRNQENNNNEDNNDDKQTILSLLNYTLSNTNLYSKYHRQNLALLFCLNISNYLSNEWNNIIIKQSKCMNTLSSISSGHSQQFVPILQFMISLIRILHGNACQLNAEIIVLQQQHVQSTSVSTTIKCNHIDYQNKFYLDYIKQLLYKIKITLKRLIRAIINGLIQIVSTFPTDNDGYTIKTDLYGVNNLRENFEKIIHSDTLLLLEFIVLQLYALIEIFGSIPSSALLSSSNDSSNSFSLIHLWLHEECSSDNDCRKMTQPPTLSSAPSSSSIGQQQFNPKTVTTTADQIHVLSNELDLRALIDQIIEFCLTFIEALYTQLLKSYELTSASCSANEVDITEQCDAIRFSHSYLNNFPNAISNPSACGLLQGIMYSLQNSGETVVGTSARGLLSWLPLINSSHCLDYIGNPIMSQLGWLATRACIKLPNILLYLLSSTCKDKNGLSSNSGKSMYHSFKVSYLSSESESRWCSVLFNYKDLLRHPTLFKSQFTATNPVNVQQQNGNNNSDYCTNNVNVSSKLFQFINLEGVQQNSKLIYPLERELQSLLISIVGPKSYRQLQDVHRLAKLLQRIRDICVNTGGLIIHNGCGSMEFTACGRTSTTPSCTSSNELNNLSVNSKPNLSTNCTATTVDDGSRLNSRSYLWSQDKGVFAKQLRLPYIAQREILEDISLCLAIAVRNTAYWQRLCLRSSGSLLFLFHTSLVLDRKIARNMIYLIQLAICPNSLESRSHSTVKHLHDELKRSTYSVQSTEVKLSRIIARYLILPRDSHISTCSEISLDENMSNYNNSKRADLLISPLFTQFVRTFLCRCPKKAIRDSTAHILSTIFSCVSREAQHRILSLIASLWPELSTFVPYSNQFVQLSIHLLNSYPNWSGRAELIEQVIWILMQRLEAIKRHPNRTLYSVLMHFAHSQKGLLPVNSISCTPETVVTDLNCNLFNDFSTSINASNSPFTFELEPCLLCYAKVIDEPFYVIFRWDSEPNVSRRSIQSVVSTIYNSRFTHQFRQSPIGNLLSQNPQRTTTQQSNRANGTDIPLTSSNTATPNVSGLVQTNSNIPKSTIASTNPSTTTTTTTATSGSSGVNASGAAGAPPNPFSLVIPVQLKSRATSSVHIFDLEGSYLISQITVKFNVLSKRPRYVKTLNVYTCDLTDRASARLIHEPQLWQPVASVRFSRNQTVARICFSHPSPIPIWLASNQEYATDKRITMNPDLVIDSLNLKQTPGLPIRASRLVFEYADFHSTGQEERRICPRCHASDLQGSTCIMCHSNVNECFRCRSLNLSNEDVYLCANCGTSRHGKIEFSITARPYYSAIEPLHDRDDRESACGRILSLSRELSKTSQILSRLIQVDVTECLYRLCSLDTGAIDLIYIQDSLASKNSTGTSNNNTSVSDKAKDLPQSTVPGSNYTGFVNPAIIRLISTALKARALSLDSAVITRRLWAARQSVVEFDTEEQHESTVIGSLNNQSIFNGNRCITPEVSDCASGNTQLNYLELDKMFYPSLSGCYWCLVNTIYQCSSFLRNIAEFTSITMLKNSSKTIWDNSHWLFGLNATCDNDHTFRLFNVPSSLSQATALPPPTTTQSPVINSMDIVRNLITKVIESGLNIYPQHLQQELRTLLIYLTKDCYSLISHLGDILSDRLIRTANTHGNQAHLLGPLSYNDVCLLQGSVESILPRKSQHNSQLSKQQQPLDASTKNWEARLRPVFKILLKLSSGNISIHNNSNNTSNPSVPVVQNILLPLVELLYELVSYQPNPNSLVFTKRSLLSIFATNNQSSIANNNISSLLPVTQQIETDVESFDHHRFNQTTPFYNNQYSPASISLSLSGSVSRSNMITSFQPWLTNQPYASFMAWRERMSIQTYAASMSQRQHIQVDSSNSSDQQIIIWEELNAKQINLVVRFATRWKSVIEMKRWAKYWGISTTNSFIKADRISSDNWLTKILFSPPDSNARGVYDCMKLLLAITSNIVPKQIFEENTNGSSISNINNDNGSGNLSVNTNCNNSLNILFNKRRCAVLLYLTEICVPRLDELASTRDAYLLLTERATTPSASVSSSSAASAAATAARNSSFTHYSTTTAGDIFVTEFRQLTTLESSEHSSTGRKQKHHTNSTTTTSSNISTSGPNGITISNSPYIPYLLIKGNFLEYVRILMRKLLLQITRIESVPVGYWNELMSATLSSISGSGSCNGGAPGYAIALVAELLSVLKPLKQLTRSQQNQLLHVLLPACAQLRYLVFQRADCTVKAQTVFDSMLAELTGVSGIQIKEFLSTVLDVLSEYPIDDHRSATYLLQRLCTPVCPLDTDQSVFQIKLEVWRPHEDYLLARSRIEILPSDTRGLGPRIHNLIDFICDSNNLTTDMRLEIVCEGQYLCLNYVYMMSTLKYGALIEIMLINPCVYDINALHDRDLIDVIVHILEYCLKTPACIERLTDPDIKAVPRLLHTLIICLQSNQQKSRHPHQSTDIVEDITKRLLTVLKSFLELVDNKLNVMSSSCELSQSDFMNSIDLNSIKFLLNFITTHPNIPNISVDVARLLGLMTFSDEEKMDAIIDFLKINLDQLKPSAQFNTFEVALLDCCCSLLFAIPKSSYNGALFKRKVKQNAMLLQTSLHFLWSTYPLSCIDNTNNNFDESLSTTTTSSMSNTTDPEVTKFLSEPSLPYVLQLLHVCVDGDQEATILSQPECLVETGRRRIEAYQLLCLFHQLETSKLSGRVGLLAEDMLNDWANKEDNNKINVSMKNSTTTIGQVIHNLRDATLRRTRSLAQNMREKRLRSLNMRVNEKGQVAMVETDRLNKMTAVVQEETGLSCVICHEGLRIAPNEALGIYVYVRRCVLEENIYITGCEPAINFTNPPSNIPDGYSTLSNFVTVHFSCHTKSYKASSENEWTVAQRHNWDVGCNNILPILNPPTSSSAAPSSTSSSTTTSSSDSKAASSKTIKQQQQAPDTVYAGHLANFMDFIMHKLSICPGYVMALHDIKLLLLRFACNRTFTVETGGGGKESNIQLLPHLMQVYLHSLLMSSHVEQELEALKQFTEVPGSYWAKSDKCWITTGPLYRLVAALHLWSRDEWHNHRATLLHSLLYMAVGRSNNVTCSTSTVDSQFTLIKPYLIYFGLIDSIYEYLFKNVPLTSSMETKLKSVTSSSSSSVSQTSPSWSVSLSQYIRTSDEALMKAAPKLLAYFEENLLTISSVEEFLDVTGLLENVSLNELKVSWRQCATNNLIPLIKFLLTKND</sequence>
<feature type="region of interest" description="Disordered" evidence="2">
    <location>
        <begin position="40"/>
        <end position="64"/>
    </location>
</feature>
<feature type="compositionally biased region" description="Polar residues" evidence="2">
    <location>
        <begin position="236"/>
        <end position="278"/>
    </location>
</feature>
<organism evidence="4 5">
    <name type="scientific">Schistosoma mattheei</name>
    <dbReference type="NCBI Taxonomy" id="31246"/>
    <lineage>
        <taxon>Eukaryota</taxon>
        <taxon>Metazoa</taxon>
        <taxon>Spiralia</taxon>
        <taxon>Lophotrochozoa</taxon>
        <taxon>Platyhelminthes</taxon>
        <taxon>Trematoda</taxon>
        <taxon>Digenea</taxon>
        <taxon>Strigeidida</taxon>
        <taxon>Schistosomatoidea</taxon>
        <taxon>Schistosomatidae</taxon>
        <taxon>Schistosoma</taxon>
    </lineage>
</organism>
<feature type="region of interest" description="UBR4 E3 catalytic module" evidence="1">
    <location>
        <begin position="3135"/>
        <end position="3697"/>
    </location>
</feature>